<evidence type="ECO:0000313" key="1">
    <source>
        <dbReference type="EMBL" id="CAG8582463.1"/>
    </source>
</evidence>
<organism evidence="1 2">
    <name type="scientific">Acaulospora colombiana</name>
    <dbReference type="NCBI Taxonomy" id="27376"/>
    <lineage>
        <taxon>Eukaryota</taxon>
        <taxon>Fungi</taxon>
        <taxon>Fungi incertae sedis</taxon>
        <taxon>Mucoromycota</taxon>
        <taxon>Glomeromycotina</taxon>
        <taxon>Glomeromycetes</taxon>
        <taxon>Diversisporales</taxon>
        <taxon>Acaulosporaceae</taxon>
        <taxon>Acaulospora</taxon>
    </lineage>
</organism>
<protein>
    <submittedName>
        <fullName evidence="1">5401_t:CDS:1</fullName>
    </submittedName>
</protein>
<proteinExistence type="predicted"/>
<gene>
    <name evidence="1" type="ORF">ACOLOM_LOCUS6016</name>
</gene>
<comment type="caution">
    <text evidence="1">The sequence shown here is derived from an EMBL/GenBank/DDBJ whole genome shotgun (WGS) entry which is preliminary data.</text>
</comment>
<sequence length="746" mass="80557">MASDAAKSDPFIDNNDEILLSSLRVSDNLEFSVLLNGTPLAGEPTITGTPIGPESERRATFVSLVNALDLKPAQYRHTPESTLSQPTQVTFKSLDYPNNMSASQTVNLDPLKANMASVDTPHAQEFSFELSGGLESESYDDAQADNSVVSLDPEVLASLVIQLRTNLATTTKERNQIRGERDDLIRDLAITQTRLQELEDVHEREVQTLNEMAVWRKRCEEAEEQVALLRQKVEESRRAVMTLQTQSKRLSQMSASFGSPHAQTFSGDPTSRPGYAKRMSLQVGPSSSPPVPLLPTHQILKDHHLKPAQIQTMSLLNPVGAELESLRQELVSVRVELSETKRELWEATEAKEASDACLKALKDFINENNIGTASGSPTSSSVGPDSASLRGISLPPLPTDDIPDAEDTSQTKTPVATHAQTPSMGRKGWGLGFWTSSTPATNGHTSTPADKASGNGSVSHSSSSTLLPAKTSAVSASSFSNFVSKWRRGDSISSSTETQEPAVTRLSQGSLSPDPRNSPKNINDNYTPAPVPGSLKRRPSAYGANHLDTKLGFGDSKSNTTVIFSYDRRDSEMSPAVASFGNDRTNTILTSQRQTILQINKARMSPESITSSLVNPTPSLTDAESTTKDSGSDGELDRKSSLESLTDSINKTPLEASFFPIQTTEPEELQDETNVLLLPPATQSMNRSPLSASPRARIGDVPKSPALRLAGVESRRKTRSRASSNAAFMGSGMETIVEGSNRPGNE</sequence>
<feature type="non-terminal residue" evidence="1">
    <location>
        <position position="1"/>
    </location>
</feature>
<dbReference type="EMBL" id="CAJVPT010011839">
    <property type="protein sequence ID" value="CAG8582463.1"/>
    <property type="molecule type" value="Genomic_DNA"/>
</dbReference>
<reference evidence="1" key="1">
    <citation type="submission" date="2021-06" db="EMBL/GenBank/DDBJ databases">
        <authorList>
            <person name="Kallberg Y."/>
            <person name="Tangrot J."/>
            <person name="Rosling A."/>
        </authorList>
    </citation>
    <scope>NUCLEOTIDE SEQUENCE</scope>
    <source>
        <strain evidence="1">CL356</strain>
    </source>
</reference>
<name>A0ACA9MFI6_9GLOM</name>
<dbReference type="Proteomes" id="UP000789525">
    <property type="component" value="Unassembled WGS sequence"/>
</dbReference>
<accession>A0ACA9MFI6</accession>
<keyword evidence="2" id="KW-1185">Reference proteome</keyword>
<evidence type="ECO:0000313" key="2">
    <source>
        <dbReference type="Proteomes" id="UP000789525"/>
    </source>
</evidence>